<dbReference type="AlphaFoldDB" id="A0A1G7MGH5"/>
<organism evidence="1 2">
    <name type="scientific">Blastococcus aurantiacus</name>
    <dbReference type="NCBI Taxonomy" id="1550231"/>
    <lineage>
        <taxon>Bacteria</taxon>
        <taxon>Bacillati</taxon>
        <taxon>Actinomycetota</taxon>
        <taxon>Actinomycetes</taxon>
        <taxon>Geodermatophilales</taxon>
        <taxon>Geodermatophilaceae</taxon>
        <taxon>Blastococcus</taxon>
    </lineage>
</organism>
<proteinExistence type="predicted"/>
<reference evidence="2" key="1">
    <citation type="submission" date="2016-10" db="EMBL/GenBank/DDBJ databases">
        <authorList>
            <person name="Varghese N."/>
            <person name="Submissions S."/>
        </authorList>
    </citation>
    <scope>NUCLEOTIDE SEQUENCE [LARGE SCALE GENOMIC DNA]</scope>
    <source>
        <strain evidence="2">DSM 44268</strain>
    </source>
</reference>
<protein>
    <submittedName>
        <fullName evidence="1">Uncharacterized protein</fullName>
    </submittedName>
</protein>
<dbReference type="RefSeq" id="WP_091767390.1">
    <property type="nucleotide sequence ID" value="NZ_FNBT01000005.1"/>
</dbReference>
<name>A0A1G7MGH5_9ACTN</name>
<evidence type="ECO:0000313" key="1">
    <source>
        <dbReference type="EMBL" id="SDF60249.1"/>
    </source>
</evidence>
<dbReference type="STRING" id="1550231.SAMN05660662_2672"/>
<dbReference type="OrthoDB" id="5181220at2"/>
<dbReference type="Proteomes" id="UP000199406">
    <property type="component" value="Unassembled WGS sequence"/>
</dbReference>
<keyword evidence="2" id="KW-1185">Reference proteome</keyword>
<dbReference type="EMBL" id="FNBT01000005">
    <property type="protein sequence ID" value="SDF60249.1"/>
    <property type="molecule type" value="Genomic_DNA"/>
</dbReference>
<sequence length="275" mass="30704">MADIADVSTSASLDRVDRLLRHWERAQQDDVALRIRGHVEPAHGLALWGLTCHVYEQTRLVRPLIESHGGIELAPMIRSLYENALMAQWLVQRGPKALPGFLKVGARQRFYLAKTMHEASWTGMTDEIVQRLENGIPEEGELAAQAKHFEKILGDFGSGRLMYAVYRYLSGLSHPGITLVDAYAHMDAAGNVSLRREAEVHDAGTWAWTTVWALVWSRGALDSLTDASPARHFLKGMAREAGMPGYTLKLTKEAAAKAYADRYEAGRPRRRTAKD</sequence>
<accession>A0A1G7MGH5</accession>
<evidence type="ECO:0000313" key="2">
    <source>
        <dbReference type="Proteomes" id="UP000199406"/>
    </source>
</evidence>
<gene>
    <name evidence="1" type="ORF">SAMN05660662_2672</name>
</gene>